<accession>A0AAW1GNS2</accession>
<feature type="compositionally biased region" description="Polar residues" evidence="10">
    <location>
        <begin position="337"/>
        <end position="350"/>
    </location>
</feature>
<organism evidence="14 15">
    <name type="scientific">Saponaria officinalis</name>
    <name type="common">Common soapwort</name>
    <name type="synonym">Lychnis saponaria</name>
    <dbReference type="NCBI Taxonomy" id="3572"/>
    <lineage>
        <taxon>Eukaryota</taxon>
        <taxon>Viridiplantae</taxon>
        <taxon>Streptophyta</taxon>
        <taxon>Embryophyta</taxon>
        <taxon>Tracheophyta</taxon>
        <taxon>Spermatophyta</taxon>
        <taxon>Magnoliopsida</taxon>
        <taxon>eudicotyledons</taxon>
        <taxon>Gunneridae</taxon>
        <taxon>Pentapetalae</taxon>
        <taxon>Caryophyllales</taxon>
        <taxon>Caryophyllaceae</taxon>
        <taxon>Caryophylleae</taxon>
        <taxon>Saponaria</taxon>
    </lineage>
</organism>
<dbReference type="EMBL" id="JBDFQZ010000014">
    <property type="protein sequence ID" value="KAK9664588.1"/>
    <property type="molecule type" value="Genomic_DNA"/>
</dbReference>
<dbReference type="Gene3D" id="1.10.510.10">
    <property type="entry name" value="Transferase(Phosphotransferase) domain 1"/>
    <property type="match status" value="1"/>
</dbReference>
<dbReference type="InterPro" id="IPR000719">
    <property type="entry name" value="Prot_kinase_dom"/>
</dbReference>
<dbReference type="InterPro" id="IPR011009">
    <property type="entry name" value="Kinase-like_dom_sf"/>
</dbReference>
<dbReference type="SUPFAM" id="SSF52058">
    <property type="entry name" value="L domain-like"/>
    <property type="match status" value="1"/>
</dbReference>
<keyword evidence="2" id="KW-0433">Leucine-rich repeat</keyword>
<sequence>MKMLRMLMRFLFVSSVALFLLPIPLGCDAATDQLDVMALQDMYKAMNKPKQLKEWQADGGDPCEQSWTGIECAGSSVIHIKLQGLELAGNLGEQLANLHSLKDLDVSLNSIEGELPSGLPPNVTHLNLSSNRFLLGIPHSISSLSRLRHLNLSHNLLSGPIGSVFNGLQNLKEMDLSYNKLAGDLPSSFAYLTNLSYLYLQSNELTGSVIYLADLQLTDLNIQNNHFSGIIPQHFQTIPNLWIGGNKFDTSSAPWNFPFEKMPNEQTFARPPTVASSAVEKNPSSVMKHPKHNKVAPGIVALLVGGIAVTVSLLAVAIAIRVKQTRNVAPEKDDSSNRSMYSIPVSSTGEPSPGRFDSIQPNLDASIPPSIMPRTTPFLHYTNEKTGRRSVSRNIKKPSNVKLFTAEELRSATNNFSQVTFLGEGSLGSVYKAQFPDGRIFAVKSINTESLSLHEEEQFLDVVHSTSRLRHPSIVNLIGYCLERGLHLLVYDYVRGLTLEQALYGGYFMPLTWTVRIRIAVGVAQALDYMHSLSPAMAHCNLKAANILLDDELMPHVCDVGLSVLRPLSRNSIKMKASEMAINDSGYIAPEHGEPTSTKSDVYAFGVILLELLTGKKPYDSSRPQEEQSLAAWASSRLHDDGSLKDMVDPILRRAITFKALSAYADVISLCLQPEKEFRATISDIIEVLIRLSKPILDGTESDIYERSFRSTHTRFLTSPAASFLSP</sequence>
<feature type="chain" id="PRO_5043385177" description="Protein kinase domain-containing protein" evidence="12">
    <location>
        <begin position="30"/>
        <end position="727"/>
    </location>
</feature>
<dbReference type="FunFam" id="3.30.200.20:FF:000125">
    <property type="entry name" value="Protein STRUBBELIG-RECEPTOR FAMILY 8"/>
    <property type="match status" value="1"/>
</dbReference>
<reference evidence="14" key="1">
    <citation type="submission" date="2024-03" db="EMBL/GenBank/DDBJ databases">
        <title>WGS assembly of Saponaria officinalis var. Norfolk2.</title>
        <authorList>
            <person name="Jenkins J."/>
            <person name="Shu S."/>
            <person name="Grimwood J."/>
            <person name="Barry K."/>
            <person name="Goodstein D."/>
            <person name="Schmutz J."/>
            <person name="Leebens-Mack J."/>
            <person name="Osbourn A."/>
        </authorList>
    </citation>
    <scope>NUCLEOTIDE SEQUENCE [LARGE SCALE GENOMIC DNA]</scope>
    <source>
        <strain evidence="14">JIC</strain>
    </source>
</reference>
<comment type="subcellular location">
    <subcellularLocation>
        <location evidence="1">Membrane</location>
        <topology evidence="1">Single-pass membrane protein</topology>
    </subcellularLocation>
</comment>
<evidence type="ECO:0000256" key="2">
    <source>
        <dbReference type="ARBA" id="ARBA00022614"/>
    </source>
</evidence>
<name>A0AAW1GNS2_SAPOF</name>
<dbReference type="Pfam" id="PF13855">
    <property type="entry name" value="LRR_8"/>
    <property type="match status" value="1"/>
</dbReference>
<keyword evidence="3 11" id="KW-0812">Transmembrane</keyword>
<dbReference type="InterPro" id="IPR001611">
    <property type="entry name" value="Leu-rich_rpt"/>
</dbReference>
<evidence type="ECO:0000256" key="3">
    <source>
        <dbReference type="ARBA" id="ARBA00022692"/>
    </source>
</evidence>
<protein>
    <recommendedName>
        <fullName evidence="13">Protein kinase domain-containing protein</fullName>
    </recommendedName>
</protein>
<evidence type="ECO:0000259" key="13">
    <source>
        <dbReference type="PROSITE" id="PS50011"/>
    </source>
</evidence>
<evidence type="ECO:0000256" key="10">
    <source>
        <dbReference type="SAM" id="MobiDB-lite"/>
    </source>
</evidence>
<evidence type="ECO:0000313" key="14">
    <source>
        <dbReference type="EMBL" id="KAK9664588.1"/>
    </source>
</evidence>
<evidence type="ECO:0000256" key="8">
    <source>
        <dbReference type="ARBA" id="ARBA00023170"/>
    </source>
</evidence>
<dbReference type="Pfam" id="PF08263">
    <property type="entry name" value="LRRNT_2"/>
    <property type="match status" value="1"/>
</dbReference>
<dbReference type="GO" id="GO:0016020">
    <property type="term" value="C:membrane"/>
    <property type="evidence" value="ECO:0007669"/>
    <property type="project" value="UniProtKB-SubCell"/>
</dbReference>
<feature type="region of interest" description="Disordered" evidence="10">
    <location>
        <begin position="328"/>
        <end position="376"/>
    </location>
</feature>
<dbReference type="Gene3D" id="3.30.200.20">
    <property type="entry name" value="Phosphorylase Kinase, domain 1"/>
    <property type="match status" value="1"/>
</dbReference>
<dbReference type="Pfam" id="PF00560">
    <property type="entry name" value="LRR_1"/>
    <property type="match status" value="2"/>
</dbReference>
<dbReference type="InterPro" id="IPR046959">
    <property type="entry name" value="PRK1-6/SRF4-like"/>
</dbReference>
<dbReference type="GO" id="GO:0004672">
    <property type="term" value="F:protein kinase activity"/>
    <property type="evidence" value="ECO:0007669"/>
    <property type="project" value="InterPro"/>
</dbReference>
<comment type="caution">
    <text evidence="14">The sequence shown here is derived from an EMBL/GenBank/DDBJ whole genome shotgun (WGS) entry which is preliminary data.</text>
</comment>
<keyword evidence="15" id="KW-1185">Reference proteome</keyword>
<dbReference type="Gene3D" id="3.80.10.10">
    <property type="entry name" value="Ribonuclease Inhibitor"/>
    <property type="match status" value="1"/>
</dbReference>
<evidence type="ECO:0000256" key="6">
    <source>
        <dbReference type="ARBA" id="ARBA00022989"/>
    </source>
</evidence>
<keyword evidence="7 11" id="KW-0472">Membrane</keyword>
<feature type="transmembrane region" description="Helical" evidence="11">
    <location>
        <begin position="295"/>
        <end position="320"/>
    </location>
</feature>
<keyword evidence="6 11" id="KW-1133">Transmembrane helix</keyword>
<proteinExistence type="predicted"/>
<dbReference type="SUPFAM" id="SSF56112">
    <property type="entry name" value="Protein kinase-like (PK-like)"/>
    <property type="match status" value="1"/>
</dbReference>
<gene>
    <name evidence="14" type="ORF">RND81_14G053900</name>
</gene>
<evidence type="ECO:0000256" key="11">
    <source>
        <dbReference type="SAM" id="Phobius"/>
    </source>
</evidence>
<dbReference type="PANTHER" id="PTHR48007">
    <property type="entry name" value="LEUCINE-RICH REPEAT RECEPTOR-LIKE PROTEIN KINASE PXC1"/>
    <property type="match status" value="1"/>
</dbReference>
<dbReference type="FunFam" id="1.10.510.10:FF:000479">
    <property type="entry name" value="Leucine-rich repeat receptor-like protein kinase"/>
    <property type="match status" value="1"/>
</dbReference>
<feature type="signal peptide" evidence="12">
    <location>
        <begin position="1"/>
        <end position="29"/>
    </location>
</feature>
<dbReference type="Proteomes" id="UP001443914">
    <property type="component" value="Unassembled WGS sequence"/>
</dbReference>
<dbReference type="PANTHER" id="PTHR48007:SF56">
    <property type="entry name" value="LOW QUALITY PROTEIN: PROTEIN STRUBBELIG-RECEPTOR FAMILY 2"/>
    <property type="match status" value="1"/>
</dbReference>
<evidence type="ECO:0000313" key="15">
    <source>
        <dbReference type="Proteomes" id="UP001443914"/>
    </source>
</evidence>
<evidence type="ECO:0000256" key="5">
    <source>
        <dbReference type="ARBA" id="ARBA00022737"/>
    </source>
</evidence>
<dbReference type="PROSITE" id="PS50011">
    <property type="entry name" value="PROTEIN_KINASE_DOM"/>
    <property type="match status" value="1"/>
</dbReference>
<dbReference type="AlphaFoldDB" id="A0AAW1GNS2"/>
<evidence type="ECO:0000256" key="9">
    <source>
        <dbReference type="ARBA" id="ARBA00023180"/>
    </source>
</evidence>
<dbReference type="FunFam" id="3.80.10.10:FF:000062">
    <property type="entry name" value="protein STRUBBELIG-RECEPTOR FAMILY 3"/>
    <property type="match status" value="1"/>
</dbReference>
<evidence type="ECO:0000256" key="4">
    <source>
        <dbReference type="ARBA" id="ARBA00022729"/>
    </source>
</evidence>
<keyword evidence="8" id="KW-0675">Receptor</keyword>
<feature type="domain" description="Protein kinase" evidence="13">
    <location>
        <begin position="416"/>
        <end position="697"/>
    </location>
</feature>
<keyword evidence="5" id="KW-0677">Repeat</keyword>
<evidence type="ECO:0000256" key="7">
    <source>
        <dbReference type="ARBA" id="ARBA00023136"/>
    </source>
</evidence>
<evidence type="ECO:0000256" key="12">
    <source>
        <dbReference type="SAM" id="SignalP"/>
    </source>
</evidence>
<dbReference type="InterPro" id="IPR013210">
    <property type="entry name" value="LRR_N_plant-typ"/>
</dbReference>
<keyword evidence="9" id="KW-0325">Glycoprotein</keyword>
<dbReference type="Pfam" id="PF00069">
    <property type="entry name" value="Pkinase"/>
    <property type="match status" value="1"/>
</dbReference>
<dbReference type="GO" id="GO:0005524">
    <property type="term" value="F:ATP binding"/>
    <property type="evidence" value="ECO:0007669"/>
    <property type="project" value="InterPro"/>
</dbReference>
<evidence type="ECO:0000256" key="1">
    <source>
        <dbReference type="ARBA" id="ARBA00004167"/>
    </source>
</evidence>
<keyword evidence="4 12" id="KW-0732">Signal</keyword>
<dbReference type="InterPro" id="IPR032675">
    <property type="entry name" value="LRR_dom_sf"/>
</dbReference>